<accession>A4XHS3</accession>
<protein>
    <submittedName>
        <fullName evidence="1">Uncharacterized protein</fullName>
    </submittedName>
</protein>
<gene>
    <name evidence="1" type="ordered locus">Csac_0840</name>
    <name evidence="2" type="ordered locus">Csac_2390</name>
</gene>
<organism evidence="1 3">
    <name type="scientific">Caldicellulosiruptor saccharolyticus (strain ATCC 43494 / DSM 8903 / Tp8T 6331)</name>
    <dbReference type="NCBI Taxonomy" id="351627"/>
    <lineage>
        <taxon>Bacteria</taxon>
        <taxon>Bacillati</taxon>
        <taxon>Bacillota</taxon>
        <taxon>Bacillota incertae sedis</taxon>
        <taxon>Caldicellulosiruptorales</taxon>
        <taxon>Caldicellulosiruptoraceae</taxon>
        <taxon>Caldicellulosiruptor</taxon>
    </lineage>
</organism>
<proteinExistence type="predicted"/>
<name>A4XHS3_CALS8</name>
<dbReference type="KEGG" id="csc:Csac_0840"/>
<dbReference type="Proteomes" id="UP000000256">
    <property type="component" value="Chromosome"/>
</dbReference>
<sequence length="107" mass="12783">MAEIGEWALKFFEEFTEQEGFKKYDYRSISGIIALKERYGSKMVDNACKRALKFRGLSYKLVKNICEKGISDLPEYEDESYINEERTELYRDIREYDKLLEIGELQR</sequence>
<dbReference type="HOGENOM" id="CLU_2205176_0_0_9"/>
<reference evidence="1 3" key="2">
    <citation type="journal article" date="2008" name="Appl. Environ. Microbiol.">
        <title>Hydrogenomics of the extremely thermophilic bacterium Caldicellulosiruptor saccharolyticus.</title>
        <authorList>
            <person name="van de Werken H.J."/>
            <person name="Verhaart M.R."/>
            <person name="VanFossen A.L."/>
            <person name="Willquist K."/>
            <person name="Lewis D.L."/>
            <person name="Nichols J.D."/>
            <person name="Goorissen H.P."/>
            <person name="Mongodin E.F."/>
            <person name="Nelson K.E."/>
            <person name="van Niel E.W."/>
            <person name="Stams A.J."/>
            <person name="Ward D.E."/>
            <person name="de Vos W.M."/>
            <person name="van der Oost J."/>
            <person name="Kelly R.M."/>
            <person name="Kengen S.W."/>
        </authorList>
    </citation>
    <scope>NUCLEOTIDE SEQUENCE [LARGE SCALE GENOMIC DNA]</scope>
    <source>
        <strain evidence="3">ATCC 43494 / DSM 8903 / Tp8T 6331</strain>
        <strain evidence="1">DSM 8903</strain>
    </source>
</reference>
<evidence type="ECO:0000313" key="3">
    <source>
        <dbReference type="Proteomes" id="UP000000256"/>
    </source>
</evidence>
<evidence type="ECO:0000313" key="2">
    <source>
        <dbReference type="EMBL" id="ABP67967.1"/>
    </source>
</evidence>
<dbReference type="AlphaFoldDB" id="A4XHS3"/>
<dbReference type="EMBL" id="CP000679">
    <property type="protein sequence ID" value="ABP67967.1"/>
    <property type="molecule type" value="Genomic_DNA"/>
</dbReference>
<dbReference type="EMBL" id="CP000679">
    <property type="protein sequence ID" value="ABP66458.1"/>
    <property type="molecule type" value="Genomic_DNA"/>
</dbReference>
<dbReference type="KEGG" id="csc:Csac_2390"/>
<evidence type="ECO:0000313" key="1">
    <source>
        <dbReference type="EMBL" id="ABP66458.1"/>
    </source>
</evidence>
<keyword evidence="3" id="KW-1185">Reference proteome</keyword>
<reference evidence="1" key="3">
    <citation type="submission" date="2011-08" db="EMBL/GenBank/DDBJ databases">
        <authorList>
            <consortium name="US DOE Joint Genome Institute"/>
            <person name="Copeland A."/>
            <person name="Lucas S."/>
            <person name="Lapidus A."/>
            <person name="Barry K."/>
            <person name="Detter J.C."/>
            <person name="Glavina del Rio T."/>
            <person name="Hammon N."/>
            <person name="Israni S."/>
            <person name="Dalin E."/>
            <person name="Tice H."/>
            <person name="Pitluck S."/>
            <person name="Kiss H."/>
            <person name="Brettin T."/>
            <person name="Bruce D."/>
            <person name="Han C."/>
            <person name="Schmutz J."/>
            <person name="Larimer F."/>
            <person name="Land M."/>
            <person name="Hauser L."/>
            <person name="Kyrpides N."/>
            <person name="Lykidis A."/>
            <person name="Richardson P."/>
        </authorList>
    </citation>
    <scope>NUCLEOTIDE SEQUENCE</scope>
    <source>
        <strain evidence="1">DSM 8903</strain>
    </source>
</reference>
<reference evidence="3" key="1">
    <citation type="submission" date="2007-04" db="EMBL/GenBank/DDBJ databases">
        <title>Genome sequence of the thermophilic hydrogen-producing bacterium Caldicellulosiruptor saccharolyticus DSM 8903.</title>
        <authorList>
            <person name="Copeland A."/>
            <person name="Lucas S."/>
            <person name="Lapidus A."/>
            <person name="Barry K."/>
            <person name="Detter J.C."/>
            <person name="Glavina del Rio T."/>
            <person name="Hammon N."/>
            <person name="Israni S."/>
            <person name="Dalin E."/>
            <person name="Tice H."/>
            <person name="Pitluck S."/>
            <person name="Kiss H."/>
            <person name="Brettin T."/>
            <person name="Bruce D."/>
            <person name="Han C."/>
            <person name="Schmutz J."/>
            <person name="Larimer F."/>
            <person name="Land M."/>
            <person name="Hauser L."/>
            <person name="Kyrpides N."/>
            <person name="Lykidis A."/>
            <person name="van de Werken H.J.G."/>
            <person name="Verhaart M.R.A."/>
            <person name="VanFossen A.L."/>
            <person name="Lewis D.L."/>
            <person name="Nichols J.D."/>
            <person name="Goorissen H.P."/>
            <person name="van Niel E.W.J."/>
            <person name="Stams F.J.M."/>
            <person name="Willquist K.U."/>
            <person name="Ward D.E."/>
            <person name="van der Oost J."/>
            <person name="Kelly R.M."/>
            <person name="Kengen S.M.W."/>
            <person name="Richardson P."/>
        </authorList>
    </citation>
    <scope>NUCLEOTIDE SEQUENCE [LARGE SCALE GENOMIC DNA]</scope>
    <source>
        <strain evidence="3">ATCC 43494 / DSM 8903 / Tp8T 6331</strain>
    </source>
</reference>